<protein>
    <submittedName>
        <fullName evidence="1">Uncharacterized protein</fullName>
    </submittedName>
</protein>
<name>A0A482W2F1_ASBVE</name>
<sequence>MENSREENVICEEILTSAEEAIRGLLPCKSKERYEVEYESLERLGCEKRNKKSVGHLPKTAMMLFKENVKFVAEAADDM</sequence>
<organism evidence="1 2">
    <name type="scientific">Asbolus verrucosus</name>
    <name type="common">Desert ironclad beetle</name>
    <dbReference type="NCBI Taxonomy" id="1661398"/>
    <lineage>
        <taxon>Eukaryota</taxon>
        <taxon>Metazoa</taxon>
        <taxon>Ecdysozoa</taxon>
        <taxon>Arthropoda</taxon>
        <taxon>Hexapoda</taxon>
        <taxon>Insecta</taxon>
        <taxon>Pterygota</taxon>
        <taxon>Neoptera</taxon>
        <taxon>Endopterygota</taxon>
        <taxon>Coleoptera</taxon>
        <taxon>Polyphaga</taxon>
        <taxon>Cucujiformia</taxon>
        <taxon>Tenebrionidae</taxon>
        <taxon>Pimeliinae</taxon>
        <taxon>Asbolus</taxon>
    </lineage>
</organism>
<gene>
    <name evidence="1" type="ORF">BDFB_014556</name>
</gene>
<dbReference type="Proteomes" id="UP000292052">
    <property type="component" value="Unassembled WGS sequence"/>
</dbReference>
<comment type="caution">
    <text evidence="1">The sequence shown here is derived from an EMBL/GenBank/DDBJ whole genome shotgun (WGS) entry which is preliminary data.</text>
</comment>
<reference evidence="1 2" key="1">
    <citation type="submission" date="2017-03" db="EMBL/GenBank/DDBJ databases">
        <title>Genome of the blue death feigning beetle - Asbolus verrucosus.</title>
        <authorList>
            <person name="Rider S.D."/>
        </authorList>
    </citation>
    <scope>NUCLEOTIDE SEQUENCE [LARGE SCALE GENOMIC DNA]</scope>
    <source>
        <strain evidence="1">Butters</strain>
        <tissue evidence="1">Head and leg muscle</tissue>
    </source>
</reference>
<proteinExistence type="predicted"/>
<dbReference type="AlphaFoldDB" id="A0A482W2F1"/>
<evidence type="ECO:0000313" key="2">
    <source>
        <dbReference type="Proteomes" id="UP000292052"/>
    </source>
</evidence>
<keyword evidence="2" id="KW-1185">Reference proteome</keyword>
<evidence type="ECO:0000313" key="1">
    <source>
        <dbReference type="EMBL" id="RZC38953.1"/>
    </source>
</evidence>
<accession>A0A482W2F1</accession>
<dbReference type="EMBL" id="QDEB01038599">
    <property type="protein sequence ID" value="RZC38953.1"/>
    <property type="molecule type" value="Genomic_DNA"/>
</dbReference>